<keyword evidence="4" id="KW-0949">S-adenosyl-L-methionine</keyword>
<gene>
    <name evidence="7" type="ORF">AMST5_02239</name>
</gene>
<reference evidence="7" key="1">
    <citation type="submission" date="2023-07" db="EMBL/GenBank/DDBJ databases">
        <authorList>
            <person name="Pelsma A.J. K."/>
        </authorList>
    </citation>
    <scope>NUCLEOTIDE SEQUENCE</scope>
</reference>
<keyword evidence="1" id="KW-0963">Cytoplasm</keyword>
<dbReference type="GO" id="GO:0003723">
    <property type="term" value="F:RNA binding"/>
    <property type="evidence" value="ECO:0007669"/>
    <property type="project" value="InterPro"/>
</dbReference>
<dbReference type="InterPro" id="IPR016914">
    <property type="entry name" value="TrmL"/>
</dbReference>
<dbReference type="PIRSF" id="PIRSF029256">
    <property type="entry name" value="SpoU_TrmH_prd"/>
    <property type="match status" value="1"/>
</dbReference>
<dbReference type="AlphaFoldDB" id="A0AA48M0R1"/>
<dbReference type="SUPFAM" id="SSF75217">
    <property type="entry name" value="alpha/beta knot"/>
    <property type="match status" value="1"/>
</dbReference>
<dbReference type="EMBL" id="OY288114">
    <property type="protein sequence ID" value="CAJ0870544.1"/>
    <property type="molecule type" value="Genomic_DNA"/>
</dbReference>
<sequence>MTPVSLALYQPDIPQNAGTMLRACACLGVDAAIIGPAGFPVTDSAFRRAGMDYLDLVTIHRHASFNAFEDWRAASAASGKERRLILLSTRAAMAYTACKYQSGDILLVGRESAGVPDEVFAAADFAVRIPMRPEARSLNVAVAAAMVMGEALRQLEGVAG</sequence>
<accession>A0AA48M0R1</accession>
<proteinExistence type="inferred from homology"/>
<dbReference type="Gene3D" id="3.40.1280.10">
    <property type="match status" value="1"/>
</dbReference>
<dbReference type="Pfam" id="PF00588">
    <property type="entry name" value="SpoU_methylase"/>
    <property type="match status" value="1"/>
</dbReference>
<keyword evidence="3" id="KW-0808">Transferase</keyword>
<dbReference type="InterPro" id="IPR029028">
    <property type="entry name" value="Alpha/beta_knot_MTases"/>
</dbReference>
<dbReference type="HAMAP" id="MF_01885">
    <property type="entry name" value="tRNA_methyltr_TrmL"/>
    <property type="match status" value="1"/>
</dbReference>
<organism evidence="7">
    <name type="scientific">freshwater sediment metagenome</name>
    <dbReference type="NCBI Taxonomy" id="556182"/>
    <lineage>
        <taxon>unclassified sequences</taxon>
        <taxon>metagenomes</taxon>
        <taxon>ecological metagenomes</taxon>
    </lineage>
</organism>
<dbReference type="InterPro" id="IPR029026">
    <property type="entry name" value="tRNA_m1G_MTases_N"/>
</dbReference>
<dbReference type="GO" id="GO:0002130">
    <property type="term" value="P:wobble position ribose methylation"/>
    <property type="evidence" value="ECO:0007669"/>
    <property type="project" value="TreeGrafter"/>
</dbReference>
<evidence type="ECO:0000313" key="7">
    <source>
        <dbReference type="EMBL" id="CAJ0870544.1"/>
    </source>
</evidence>
<dbReference type="PANTHER" id="PTHR42971:SF1">
    <property type="entry name" value="TRNA (CYTIDINE(34)-2'-O)-METHYLTRANSFERASE"/>
    <property type="match status" value="1"/>
</dbReference>
<evidence type="ECO:0000256" key="3">
    <source>
        <dbReference type="ARBA" id="ARBA00022679"/>
    </source>
</evidence>
<feature type="domain" description="tRNA/rRNA methyltransferase SpoU type" evidence="6">
    <location>
        <begin position="4"/>
        <end position="148"/>
    </location>
</feature>
<keyword evidence="5" id="KW-0819">tRNA processing</keyword>
<dbReference type="CDD" id="cd18094">
    <property type="entry name" value="SpoU-like_TrmL"/>
    <property type="match status" value="1"/>
</dbReference>
<evidence type="ECO:0000259" key="6">
    <source>
        <dbReference type="Pfam" id="PF00588"/>
    </source>
</evidence>
<evidence type="ECO:0000256" key="5">
    <source>
        <dbReference type="ARBA" id="ARBA00022694"/>
    </source>
</evidence>
<name>A0AA48M0R1_9ZZZZ</name>
<evidence type="ECO:0000256" key="2">
    <source>
        <dbReference type="ARBA" id="ARBA00022603"/>
    </source>
</evidence>
<evidence type="ECO:0000256" key="4">
    <source>
        <dbReference type="ARBA" id="ARBA00022691"/>
    </source>
</evidence>
<protein>
    <recommendedName>
        <fullName evidence="6">tRNA/rRNA methyltransferase SpoU type domain-containing protein</fullName>
    </recommendedName>
</protein>
<evidence type="ECO:0000256" key="1">
    <source>
        <dbReference type="ARBA" id="ARBA00022490"/>
    </source>
</evidence>
<dbReference type="GO" id="GO:0008173">
    <property type="term" value="F:RNA methyltransferase activity"/>
    <property type="evidence" value="ECO:0007669"/>
    <property type="project" value="InterPro"/>
</dbReference>
<keyword evidence="2" id="KW-0489">Methyltransferase</keyword>
<dbReference type="PANTHER" id="PTHR42971">
    <property type="entry name" value="TRNA (CYTIDINE(34)-2'-O)-METHYLTRANSFERASE"/>
    <property type="match status" value="1"/>
</dbReference>
<dbReference type="InterPro" id="IPR001537">
    <property type="entry name" value="SpoU_MeTrfase"/>
</dbReference>